<evidence type="ECO:0000256" key="9">
    <source>
        <dbReference type="RuleBase" id="RU363064"/>
    </source>
</evidence>
<feature type="transmembrane region" description="Helical" evidence="9">
    <location>
        <begin position="299"/>
        <end position="323"/>
    </location>
</feature>
<dbReference type="RefSeq" id="WP_119497273.1">
    <property type="nucleotide sequence ID" value="NZ_NRJH01000045.1"/>
</dbReference>
<feature type="transmembrane region" description="Helical" evidence="9">
    <location>
        <begin position="14"/>
        <end position="33"/>
    </location>
</feature>
<evidence type="ECO:0000256" key="5">
    <source>
        <dbReference type="ARBA" id="ARBA00022692"/>
    </source>
</evidence>
<evidence type="ECO:0000313" key="11">
    <source>
        <dbReference type="Proteomes" id="UP000266258"/>
    </source>
</evidence>
<feature type="transmembrane region" description="Helical" evidence="9">
    <location>
        <begin position="142"/>
        <end position="166"/>
    </location>
</feature>
<name>A0A3A1Y3S3_9GAMM</name>
<keyword evidence="6 9" id="KW-0769">Symport</keyword>
<accession>A0A3A1Y3S3</accession>
<dbReference type="PANTHER" id="PTHR30330">
    <property type="entry name" value="AGSS FAMILY TRANSPORTER, SODIUM-ALANINE"/>
    <property type="match status" value="1"/>
</dbReference>
<keyword evidence="5 9" id="KW-0812">Transmembrane</keyword>
<dbReference type="GO" id="GO:0005886">
    <property type="term" value="C:plasma membrane"/>
    <property type="evidence" value="ECO:0007669"/>
    <property type="project" value="UniProtKB-SubCell"/>
</dbReference>
<dbReference type="NCBIfam" id="TIGR00835">
    <property type="entry name" value="agcS"/>
    <property type="match status" value="1"/>
</dbReference>
<dbReference type="OrthoDB" id="9806926at2"/>
<dbReference type="Pfam" id="PF01235">
    <property type="entry name" value="Na_Ala_symp"/>
    <property type="match status" value="1"/>
</dbReference>
<feature type="transmembrane region" description="Helical" evidence="9">
    <location>
        <begin position="212"/>
        <end position="230"/>
    </location>
</feature>
<protein>
    <submittedName>
        <fullName evidence="10">Uncharacterized protein</fullName>
    </submittedName>
</protein>
<feature type="transmembrane region" description="Helical" evidence="9">
    <location>
        <begin position="186"/>
        <end position="205"/>
    </location>
</feature>
<keyword evidence="3 9" id="KW-0813">Transport</keyword>
<dbReference type="AlphaFoldDB" id="A0A3A1Y3S3"/>
<evidence type="ECO:0000256" key="3">
    <source>
        <dbReference type="ARBA" id="ARBA00022448"/>
    </source>
</evidence>
<evidence type="ECO:0000256" key="4">
    <source>
        <dbReference type="ARBA" id="ARBA00022475"/>
    </source>
</evidence>
<keyword evidence="4" id="KW-1003">Cell membrane</keyword>
<comment type="subcellular location">
    <subcellularLocation>
        <location evidence="9">Cell inner membrane</location>
        <topology evidence="9">Multi-pass membrane protein</topology>
    </subcellularLocation>
    <subcellularLocation>
        <location evidence="1">Cell membrane</location>
        <topology evidence="1">Multi-pass membrane protein</topology>
    </subcellularLocation>
</comment>
<keyword evidence="7 9" id="KW-1133">Transmembrane helix</keyword>
<keyword evidence="9" id="KW-0997">Cell inner membrane</keyword>
<comment type="similarity">
    <text evidence="2 9">Belongs to the alanine or glycine:cation symporter (AGCS) (TC 2.A.25) family.</text>
</comment>
<keyword evidence="11" id="KW-1185">Reference proteome</keyword>
<proteinExistence type="inferred from homology"/>
<evidence type="ECO:0000256" key="6">
    <source>
        <dbReference type="ARBA" id="ARBA00022847"/>
    </source>
</evidence>
<sequence>MDFLLSIYKWLSDGLNFVLPIALVVVGFFFFFVTKGVQFRLFKVGIKNLLSGDATKSLDKTNISPVQAFMTGLASRVGIGNIAGVASAIVLGGPGAVFWMWFAALLGMASAFAESSLAQLYKTKNSEGQFVGGPAFYIAQGLKLPVVGVIFSICLAFTYGFAFNSIQANQIANTLHSAFDVDTRTTAIVVTAMTAIVIFGSLKAVSNASSGLVIVMSILYIFIGIAVLVVNYDRIIPALETVFANAFNLDAGLGALFGTTIAYGIKRGLFSNEAGMGSAPNIAATASTKHPAEQGLVQMIGVCFDTFIICTFSALIILTTGIYGDGKYDNAALTTQSAVVSLGDWAAIAMSIIIFLFAFTSIIGNFAYALSGLKYFTQNKYVRFLFTIGVCAIVYIGSVSSPKAVWDAADLAMAIMTLLNLVAIVFLWKQVKLIIDDYKRQLHKKDLDPEYEIEFNSDLYPVLRDKIYHQSIWSRKLDENADDGIHKTTGYKLFGHNDTENHR</sequence>
<dbReference type="InterPro" id="IPR001463">
    <property type="entry name" value="Na/Ala_symport"/>
</dbReference>
<feature type="transmembrane region" description="Helical" evidence="9">
    <location>
        <begin position="381"/>
        <end position="399"/>
    </location>
</feature>
<dbReference type="GO" id="GO:0005283">
    <property type="term" value="F:amino acid:sodium symporter activity"/>
    <property type="evidence" value="ECO:0007669"/>
    <property type="project" value="InterPro"/>
</dbReference>
<feature type="transmembrane region" description="Helical" evidence="9">
    <location>
        <begin position="411"/>
        <end position="431"/>
    </location>
</feature>
<dbReference type="EMBL" id="NRJH01000045">
    <property type="protein sequence ID" value="RIY32215.1"/>
    <property type="molecule type" value="Genomic_DNA"/>
</dbReference>
<organism evidence="10 11">
    <name type="scientific">Psittacicella melopsittaci</name>
    <dbReference type="NCBI Taxonomy" id="2028576"/>
    <lineage>
        <taxon>Bacteria</taxon>
        <taxon>Pseudomonadati</taxon>
        <taxon>Pseudomonadota</taxon>
        <taxon>Gammaproteobacteria</taxon>
        <taxon>Pasteurellales</taxon>
        <taxon>Psittacicellaceae</taxon>
        <taxon>Psittacicella</taxon>
    </lineage>
</organism>
<keyword evidence="8 9" id="KW-0472">Membrane</keyword>
<evidence type="ECO:0000313" key="10">
    <source>
        <dbReference type="EMBL" id="RIY32215.1"/>
    </source>
</evidence>
<dbReference type="PANTHER" id="PTHR30330:SF1">
    <property type="entry name" value="AMINO-ACID CARRIER PROTEIN ALST"/>
    <property type="match status" value="1"/>
</dbReference>
<evidence type="ECO:0000256" key="1">
    <source>
        <dbReference type="ARBA" id="ARBA00004651"/>
    </source>
</evidence>
<feature type="transmembrane region" description="Helical" evidence="9">
    <location>
        <begin position="345"/>
        <end position="369"/>
    </location>
</feature>
<evidence type="ECO:0000256" key="2">
    <source>
        <dbReference type="ARBA" id="ARBA00009261"/>
    </source>
</evidence>
<dbReference type="Proteomes" id="UP000266258">
    <property type="component" value="Unassembled WGS sequence"/>
</dbReference>
<dbReference type="PRINTS" id="PR00175">
    <property type="entry name" value="NAALASMPORT"/>
</dbReference>
<dbReference type="Gene3D" id="1.20.1740.10">
    <property type="entry name" value="Amino acid/polyamine transporter I"/>
    <property type="match status" value="1"/>
</dbReference>
<evidence type="ECO:0000256" key="8">
    <source>
        <dbReference type="ARBA" id="ARBA00023136"/>
    </source>
</evidence>
<gene>
    <name evidence="10" type="ORF">CJP74_05465</name>
</gene>
<feature type="transmembrane region" description="Helical" evidence="9">
    <location>
        <begin position="73"/>
        <end position="92"/>
    </location>
</feature>
<dbReference type="FunFam" id="1.20.1740.10:FF:000004">
    <property type="entry name" value="Sodium:alanine symporter family protein"/>
    <property type="match status" value="1"/>
</dbReference>
<evidence type="ECO:0000256" key="7">
    <source>
        <dbReference type="ARBA" id="ARBA00022989"/>
    </source>
</evidence>
<reference evidence="10 11" key="1">
    <citation type="submission" date="2017-08" db="EMBL/GenBank/DDBJ databases">
        <title>Reclassification of Bisgaard taxon 37 and 44.</title>
        <authorList>
            <person name="Christensen H."/>
        </authorList>
    </citation>
    <scope>NUCLEOTIDE SEQUENCE [LARGE SCALE GENOMIC DNA]</scope>
    <source>
        <strain evidence="10 11">B96_4</strain>
    </source>
</reference>
<comment type="caution">
    <text evidence="10">The sequence shown here is derived from an EMBL/GenBank/DDBJ whole genome shotgun (WGS) entry which is preliminary data.</text>
</comment>